<keyword evidence="1" id="KW-0121">Carboxypeptidase</keyword>
<comment type="caution">
    <text evidence="1">The sequence shown here is derived from an EMBL/GenBank/DDBJ whole genome shotgun (WGS) entry which is preliminary data.</text>
</comment>
<keyword evidence="1" id="KW-0378">Hydrolase</keyword>
<dbReference type="Proteomes" id="UP001165960">
    <property type="component" value="Unassembled WGS sequence"/>
</dbReference>
<keyword evidence="1" id="KW-0645">Protease</keyword>
<reference evidence="1" key="1">
    <citation type="submission" date="2022-04" db="EMBL/GenBank/DDBJ databases">
        <title>Genome of the entomopathogenic fungus Entomophthora muscae.</title>
        <authorList>
            <person name="Elya C."/>
            <person name="Lovett B.R."/>
            <person name="Lee E."/>
            <person name="Macias A.M."/>
            <person name="Hajek A.E."/>
            <person name="De Bivort B.L."/>
            <person name="Kasson M.T."/>
            <person name="De Fine Licht H.H."/>
            <person name="Stajich J.E."/>
        </authorList>
    </citation>
    <scope>NUCLEOTIDE SEQUENCE</scope>
    <source>
        <strain evidence="1">Berkeley</strain>
    </source>
</reference>
<gene>
    <name evidence="1" type="primary">PEP7_3</name>
    <name evidence="1" type="ORF">DSO57_1014547</name>
</gene>
<keyword evidence="2" id="KW-1185">Reference proteome</keyword>
<evidence type="ECO:0000313" key="1">
    <source>
        <dbReference type="EMBL" id="KAJ9065925.1"/>
    </source>
</evidence>
<name>A0ACC2SUH2_9FUNG</name>
<organism evidence="1 2">
    <name type="scientific">Entomophthora muscae</name>
    <dbReference type="NCBI Taxonomy" id="34485"/>
    <lineage>
        <taxon>Eukaryota</taxon>
        <taxon>Fungi</taxon>
        <taxon>Fungi incertae sedis</taxon>
        <taxon>Zoopagomycota</taxon>
        <taxon>Entomophthoromycotina</taxon>
        <taxon>Entomophthoromycetes</taxon>
        <taxon>Entomophthorales</taxon>
        <taxon>Entomophthoraceae</taxon>
        <taxon>Entomophthora</taxon>
    </lineage>
</organism>
<accession>A0ACC2SUH2</accession>
<sequence length="592" mass="65761">MPDTKNPSDSYNLGASRGTSGSPSPVRSASPLDSRSNLISFDSAPFLPPRKSESPRSSSPRESSASPINPRFFDPSLQRLLCPVCNISMANLTDLNRHVDIEHMEKAPPASSSQYFSDSEEDVSDTIISWLKSAHQKVFVPLSKKTPNLQQLQKLASGSHPDVVFQTHHQQENENLKPIALPDSQNEPPAIYTAHFKSLSSASQCADRECKKSLGILTGKLNCRKCGEVFCEDHCSLQMRLDQRARHDSKDGLWGRVCRSCFTTKAGFLDDGKVKSRDLLKAFAAARSKVMDRRQLESNRIVSRLERIACAPGGPSGASAKAVVNWQPDEEVNACPFCKKLFRPLTRRKHHCRLCGRVVCGEPLCSIKASLAALLKEGPSIFDPKVSILACVECISHVKRRRGIKADSEPLVATIHTQLKIHQETILRHLPSFNKYIITIKEKEVRLTNDEDVRAALLLRQTLLDAFSKYDALRQRLLTAKATNALQSRLISSLGASCVQFLQTNTVSLSALPRLINSPSKPKEAEPTVIKLDPGQMVIEQQIGVFQEQIENLQFLLEEATLLRRLDDVKALNISIKELSQEIEALRSQHQG</sequence>
<protein>
    <submittedName>
        <fullName evidence="1">Carboxypeptidase Y-deficient</fullName>
    </submittedName>
</protein>
<proteinExistence type="predicted"/>
<evidence type="ECO:0000313" key="2">
    <source>
        <dbReference type="Proteomes" id="UP001165960"/>
    </source>
</evidence>
<dbReference type="EMBL" id="QTSX02004316">
    <property type="protein sequence ID" value="KAJ9065925.1"/>
    <property type="molecule type" value="Genomic_DNA"/>
</dbReference>